<dbReference type="EMBL" id="AMQS01000010">
    <property type="protein sequence ID" value="EKF51759.1"/>
    <property type="molecule type" value="Genomic_DNA"/>
</dbReference>
<accession>K2PNB8</accession>
<sequence>MEYQLNGTLTEADFLAMHMLNSKKYRALLLIIFNIYILIHFVRFFISTSLLISIGASFFLLPLLVVGFNFIVYFLVKYVLKINSRKVYKSGKINILPREIHINNRELQQKTDISLLTLTPELIYKVSYNTSAIYIYPSINQAIFLQKKGLKNEDWAEFQDFIKQNWDPQNIR</sequence>
<feature type="transmembrane region" description="Helical" evidence="1">
    <location>
        <begin position="27"/>
        <end position="46"/>
    </location>
</feature>
<evidence type="ECO:0008006" key="4">
    <source>
        <dbReference type="Google" id="ProtNLM"/>
    </source>
</evidence>
<dbReference type="Proteomes" id="UP000006787">
    <property type="component" value="Unassembled WGS sequence"/>
</dbReference>
<proteinExistence type="predicted"/>
<reference evidence="2 3" key="1">
    <citation type="journal article" date="2012" name="J. Bacteriol.">
        <title>Genome Sequence of the Bacteriocin-Producing Strain Lactococcus garvieae DCC43.</title>
        <authorList>
            <person name="Gabrielsen C."/>
            <person name="Brede D.A."/>
            <person name="Hernandez P.E."/>
            <person name="Nes I.F."/>
            <person name="Diep D.B."/>
        </authorList>
    </citation>
    <scope>NUCLEOTIDE SEQUENCE [LARGE SCALE GENOMIC DNA]</scope>
    <source>
        <strain evidence="2 3">DCC43</strain>
    </source>
</reference>
<evidence type="ECO:0000313" key="3">
    <source>
        <dbReference type="Proteomes" id="UP000006787"/>
    </source>
</evidence>
<name>K2PNB8_9LACT</name>
<dbReference type="RefSeq" id="WP_003135261.1">
    <property type="nucleotide sequence ID" value="NZ_AMQS01000010.1"/>
</dbReference>
<comment type="caution">
    <text evidence="2">The sequence shown here is derived from an EMBL/GenBank/DDBJ whole genome shotgun (WGS) entry which is preliminary data.</text>
</comment>
<dbReference type="AlphaFoldDB" id="K2PNB8"/>
<evidence type="ECO:0000313" key="2">
    <source>
        <dbReference type="EMBL" id="EKF51759.1"/>
    </source>
</evidence>
<gene>
    <name evidence="2" type="ORF">C426_0868</name>
</gene>
<keyword evidence="1" id="KW-0812">Transmembrane</keyword>
<keyword evidence="1" id="KW-0472">Membrane</keyword>
<feature type="transmembrane region" description="Helical" evidence="1">
    <location>
        <begin position="52"/>
        <end position="76"/>
    </location>
</feature>
<organism evidence="2 3">
    <name type="scientific">Lactococcus garvieae DCC43</name>
    <dbReference type="NCBI Taxonomy" id="1231377"/>
    <lineage>
        <taxon>Bacteria</taxon>
        <taxon>Bacillati</taxon>
        <taxon>Bacillota</taxon>
        <taxon>Bacilli</taxon>
        <taxon>Lactobacillales</taxon>
        <taxon>Streptococcaceae</taxon>
        <taxon>Lactococcus</taxon>
    </lineage>
</organism>
<evidence type="ECO:0000256" key="1">
    <source>
        <dbReference type="SAM" id="Phobius"/>
    </source>
</evidence>
<keyword evidence="1" id="KW-1133">Transmembrane helix</keyword>
<protein>
    <recommendedName>
        <fullName evidence="4">YcxB-like protein domain-containing protein</fullName>
    </recommendedName>
</protein>
<dbReference type="PATRIC" id="fig|1231377.3.peg.870"/>